<organism evidence="9 10">
    <name type="scientific">Clydaea vesicula</name>
    <dbReference type="NCBI Taxonomy" id="447962"/>
    <lineage>
        <taxon>Eukaryota</taxon>
        <taxon>Fungi</taxon>
        <taxon>Fungi incertae sedis</taxon>
        <taxon>Chytridiomycota</taxon>
        <taxon>Chytridiomycota incertae sedis</taxon>
        <taxon>Chytridiomycetes</taxon>
        <taxon>Lobulomycetales</taxon>
        <taxon>Lobulomycetaceae</taxon>
        <taxon>Clydaea</taxon>
    </lineage>
</organism>
<accession>A0AAD5XWX2</accession>
<dbReference type="Gene3D" id="2.130.10.10">
    <property type="entry name" value="YVTN repeat-like/Quinoprotein amine dehydrogenase"/>
    <property type="match status" value="3"/>
</dbReference>
<dbReference type="InterPro" id="IPR019775">
    <property type="entry name" value="WD40_repeat_CS"/>
</dbReference>
<dbReference type="InterPro" id="IPR036322">
    <property type="entry name" value="WD40_repeat_dom_sf"/>
</dbReference>
<dbReference type="Pfam" id="PF00400">
    <property type="entry name" value="WD40"/>
    <property type="match status" value="5"/>
</dbReference>
<dbReference type="SUPFAM" id="SSF50978">
    <property type="entry name" value="WD40 repeat-like"/>
    <property type="match status" value="1"/>
</dbReference>
<feature type="domain" description="Striatin N-terminal" evidence="8">
    <location>
        <begin position="13"/>
        <end position="141"/>
    </location>
</feature>
<dbReference type="Gene3D" id="1.20.5.300">
    <property type="match status" value="1"/>
</dbReference>
<evidence type="ECO:0000256" key="2">
    <source>
        <dbReference type="ARBA" id="ARBA00022574"/>
    </source>
</evidence>
<evidence type="ECO:0000313" key="10">
    <source>
        <dbReference type="Proteomes" id="UP001211065"/>
    </source>
</evidence>
<reference evidence="9" key="1">
    <citation type="submission" date="2020-05" db="EMBL/GenBank/DDBJ databases">
        <title>Phylogenomic resolution of chytrid fungi.</title>
        <authorList>
            <person name="Stajich J.E."/>
            <person name="Amses K."/>
            <person name="Simmons R."/>
            <person name="Seto K."/>
            <person name="Myers J."/>
            <person name="Bonds A."/>
            <person name="Quandt C.A."/>
            <person name="Barry K."/>
            <person name="Liu P."/>
            <person name="Grigoriev I."/>
            <person name="Longcore J.E."/>
            <person name="James T.Y."/>
        </authorList>
    </citation>
    <scope>NUCLEOTIDE SEQUENCE</scope>
    <source>
        <strain evidence="9">JEL0476</strain>
    </source>
</reference>
<evidence type="ECO:0000256" key="3">
    <source>
        <dbReference type="ARBA" id="ARBA00022737"/>
    </source>
</evidence>
<dbReference type="PANTHER" id="PTHR15653">
    <property type="entry name" value="STRIATIN"/>
    <property type="match status" value="1"/>
</dbReference>
<dbReference type="InterPro" id="IPR020472">
    <property type="entry name" value="WD40_PAC1"/>
</dbReference>
<evidence type="ECO:0000256" key="5">
    <source>
        <dbReference type="ARBA" id="ARBA00023054"/>
    </source>
</evidence>
<dbReference type="PROSITE" id="PS50082">
    <property type="entry name" value="WD_REPEATS_2"/>
    <property type="match status" value="4"/>
</dbReference>
<proteinExistence type="inferred from homology"/>
<dbReference type="PANTHER" id="PTHR15653:SF0">
    <property type="entry name" value="CONNECTOR OF KINASE TO AP-1, ISOFORM E"/>
    <property type="match status" value="1"/>
</dbReference>
<dbReference type="AlphaFoldDB" id="A0AAD5XWX2"/>
<evidence type="ECO:0000256" key="1">
    <source>
        <dbReference type="ARBA" id="ARBA00009616"/>
    </source>
</evidence>
<evidence type="ECO:0000313" key="9">
    <source>
        <dbReference type="EMBL" id="KAJ3222719.1"/>
    </source>
</evidence>
<sequence>MEVIDQNSNNEINLQSCLLYLQKEHRRYEMDRNEWEIEKATLKNRVAFLEGEKLAAENIKQDLLRRIKMLEYSLIKLKEDNDDKSPIHNQTAKDIKKKNRESGNSILSVESSNLLNFSKGFGHMRSTELLKSYLKQVGYLMLNEQNDQPLLDPNENILPKVLLQKKNSNLNTTNKETETVPGSVQNINNIPENNQISDELRNLSITSKDKEQDSDLNNDKLLWKPVATLKSHFDSIRHFEFSSTENTLITASEDHTAKLFNLSNVKKHYQATNEIDPVFTFRGHTGPLTSMQYTRNELYTSSVDSTIRCWKVPDKNQDKYESFDSGLTRTLVGHTDIVWSIKLNKNQNLLASSSADSTVKIWDINSYTLKQTLKNTDCNENLSTFRPTVVDFFDNENKIFIGTREGTISLIDIEYGKVLLKFENVNSVNEKNDTYFENQVNCLDFKNGLLISGTENHKLNVFDINSGNLITEVLAHSNSISTINFSFLEENVVASGDHDCSIRWWDIKNLSSINCLQEITTHRKKNDSGVFCCRYSKFNNGLFGSAGADGLVKLYLKK</sequence>
<comment type="caution">
    <text evidence="9">The sequence shown here is derived from an EMBL/GenBank/DDBJ whole genome shotgun (WGS) entry which is preliminary data.</text>
</comment>
<keyword evidence="3" id="KW-0677">Repeat</keyword>
<evidence type="ECO:0000259" key="8">
    <source>
        <dbReference type="Pfam" id="PF08232"/>
    </source>
</evidence>
<dbReference type="EMBL" id="JADGJW010000162">
    <property type="protein sequence ID" value="KAJ3222719.1"/>
    <property type="molecule type" value="Genomic_DNA"/>
</dbReference>
<dbReference type="GO" id="GO:0005516">
    <property type="term" value="F:calmodulin binding"/>
    <property type="evidence" value="ECO:0007669"/>
    <property type="project" value="UniProtKB-KW"/>
</dbReference>
<dbReference type="PROSITE" id="PS50294">
    <property type="entry name" value="WD_REPEATS_REGION"/>
    <property type="match status" value="1"/>
</dbReference>
<dbReference type="Proteomes" id="UP001211065">
    <property type="component" value="Unassembled WGS sequence"/>
</dbReference>
<evidence type="ECO:0000256" key="6">
    <source>
        <dbReference type="PROSITE-ProRule" id="PRU00221"/>
    </source>
</evidence>
<dbReference type="InterPro" id="IPR015943">
    <property type="entry name" value="WD40/YVTN_repeat-like_dom_sf"/>
</dbReference>
<feature type="repeat" description="WD" evidence="6">
    <location>
        <begin position="229"/>
        <end position="270"/>
    </location>
</feature>
<keyword evidence="4" id="KW-0112">Calmodulin-binding</keyword>
<dbReference type="SMART" id="SM00320">
    <property type="entry name" value="WD40"/>
    <property type="match status" value="7"/>
</dbReference>
<dbReference type="PRINTS" id="PR00320">
    <property type="entry name" value="GPROTEINBRPT"/>
</dbReference>
<dbReference type="Pfam" id="PF08232">
    <property type="entry name" value="Striatin"/>
    <property type="match status" value="1"/>
</dbReference>
<keyword evidence="10" id="KW-1185">Reference proteome</keyword>
<feature type="repeat" description="WD" evidence="6">
    <location>
        <begin position="473"/>
        <end position="515"/>
    </location>
</feature>
<protein>
    <recommendedName>
        <fullName evidence="8">Striatin N-terminal domain-containing protein</fullName>
    </recommendedName>
</protein>
<gene>
    <name evidence="9" type="ORF">HK099_001985</name>
</gene>
<feature type="coiled-coil region" evidence="7">
    <location>
        <begin position="25"/>
        <end position="80"/>
    </location>
</feature>
<dbReference type="InterPro" id="IPR001680">
    <property type="entry name" value="WD40_rpt"/>
</dbReference>
<evidence type="ECO:0000256" key="4">
    <source>
        <dbReference type="ARBA" id="ARBA00022860"/>
    </source>
</evidence>
<dbReference type="InterPro" id="IPR013258">
    <property type="entry name" value="Striatin_N"/>
</dbReference>
<keyword evidence="5 7" id="KW-0175">Coiled coil</keyword>
<feature type="repeat" description="WD" evidence="6">
    <location>
        <begin position="281"/>
        <end position="320"/>
    </location>
</feature>
<feature type="repeat" description="WD" evidence="6">
    <location>
        <begin position="331"/>
        <end position="372"/>
    </location>
</feature>
<evidence type="ECO:0000256" key="7">
    <source>
        <dbReference type="SAM" id="Coils"/>
    </source>
</evidence>
<comment type="similarity">
    <text evidence="1">Belongs to the WD repeat striatin family.</text>
</comment>
<dbReference type="InterPro" id="IPR051488">
    <property type="entry name" value="WD_repeat_striatin"/>
</dbReference>
<keyword evidence="2 6" id="KW-0853">WD repeat</keyword>
<name>A0AAD5XWX2_9FUNG</name>
<dbReference type="CDD" id="cd00200">
    <property type="entry name" value="WD40"/>
    <property type="match status" value="1"/>
</dbReference>
<dbReference type="PROSITE" id="PS00678">
    <property type="entry name" value="WD_REPEATS_1"/>
    <property type="match status" value="1"/>
</dbReference>